<gene>
    <name evidence="1" type="ORF">EYR41_010995</name>
</gene>
<proteinExistence type="predicted"/>
<dbReference type="EMBL" id="SOZJ01000008">
    <property type="protein sequence ID" value="TGJ63046.1"/>
    <property type="molecule type" value="Genomic_DNA"/>
</dbReference>
<protein>
    <submittedName>
        <fullName evidence="1">Uncharacterized protein</fullName>
    </submittedName>
</protein>
<dbReference type="AlphaFoldDB" id="A0A8H2HL35"/>
<organism evidence="1 2">
    <name type="scientific">Orbilia oligospora</name>
    <name type="common">Nematode-trapping fungus</name>
    <name type="synonym">Arthrobotrys oligospora</name>
    <dbReference type="NCBI Taxonomy" id="2813651"/>
    <lineage>
        <taxon>Eukaryota</taxon>
        <taxon>Fungi</taxon>
        <taxon>Dikarya</taxon>
        <taxon>Ascomycota</taxon>
        <taxon>Pezizomycotina</taxon>
        <taxon>Orbiliomycetes</taxon>
        <taxon>Orbiliales</taxon>
        <taxon>Orbiliaceae</taxon>
        <taxon>Orbilia</taxon>
    </lineage>
</organism>
<dbReference type="Proteomes" id="UP000297595">
    <property type="component" value="Unassembled WGS sequence"/>
</dbReference>
<reference evidence="1 2" key="1">
    <citation type="submission" date="2019-03" db="EMBL/GenBank/DDBJ databases">
        <title>Nematode-trapping fungi genome.</title>
        <authorList>
            <person name="Vidal-Diez De Ulzurrun G."/>
        </authorList>
    </citation>
    <scope>NUCLEOTIDE SEQUENCE [LARGE SCALE GENOMIC DNA]</scope>
    <source>
        <strain evidence="1 2">TWF154</strain>
    </source>
</reference>
<accession>A0A8H2HL35</accession>
<evidence type="ECO:0000313" key="2">
    <source>
        <dbReference type="Proteomes" id="UP000297595"/>
    </source>
</evidence>
<name>A0A8H2HL35_ORBOL</name>
<sequence length="70" mass="7890">MRSEALILPWPRSRPVLSDIEVHESPVASKCSSIYYLHTPKKKIRSPTPVFLGIPASDKTMVIRMSSESH</sequence>
<evidence type="ECO:0000313" key="1">
    <source>
        <dbReference type="EMBL" id="TGJ63046.1"/>
    </source>
</evidence>
<comment type="caution">
    <text evidence="1">The sequence shown here is derived from an EMBL/GenBank/DDBJ whole genome shotgun (WGS) entry which is preliminary data.</text>
</comment>